<dbReference type="Pfam" id="PF01476">
    <property type="entry name" value="LysM"/>
    <property type="match status" value="1"/>
</dbReference>
<name>S5DJT4_9ACTN</name>
<evidence type="ECO:0000259" key="1">
    <source>
        <dbReference type="PROSITE" id="PS51782"/>
    </source>
</evidence>
<proteinExistence type="predicted"/>
<feature type="domain" description="LysM" evidence="1">
    <location>
        <begin position="36"/>
        <end position="84"/>
    </location>
</feature>
<dbReference type="EMBL" id="KC811119">
    <property type="protein sequence ID" value="AGQ19004.1"/>
    <property type="molecule type" value="Genomic_DNA"/>
</dbReference>
<evidence type="ECO:0000313" key="2">
    <source>
        <dbReference type="EMBL" id="AGQ19004.1"/>
    </source>
</evidence>
<accession>S5DJT4</accession>
<protein>
    <submittedName>
        <fullName evidence="2">MedDCM-OCT-S30-C42-cds19</fullName>
    </submittedName>
</protein>
<dbReference type="CDD" id="cd00118">
    <property type="entry name" value="LysM"/>
    <property type="match status" value="1"/>
</dbReference>
<sequence length="85" mass="9802">MKEKFFVLVFLLLFSIITTPLIKPISSTNNGFNDAFTYKVIKGDSLWGIGMKFDKKNIEEFLVETKKLNNLVNSEIFEDQILIIP</sequence>
<dbReference type="InterPro" id="IPR018392">
    <property type="entry name" value="LysM"/>
</dbReference>
<dbReference type="InterPro" id="IPR036779">
    <property type="entry name" value="LysM_dom_sf"/>
</dbReference>
<dbReference type="AlphaFoldDB" id="S5DJT4"/>
<reference evidence="2" key="1">
    <citation type="journal article" date="2013" name="Sci. Rep.">
        <title>Metagenomics uncovers a new group of low GC and ultra-small marine Actinobacteria.</title>
        <authorList>
            <person name="Ghai R."/>
            <person name="Mizuno C.M."/>
            <person name="Picazo A."/>
            <person name="Camacho A."/>
            <person name="Rodriguez-Valera F."/>
        </authorList>
    </citation>
    <scope>NUCLEOTIDE SEQUENCE</scope>
</reference>
<organism evidence="2">
    <name type="scientific">Candidatus Actinomarina minuta</name>
    <dbReference type="NCBI Taxonomy" id="1389454"/>
    <lineage>
        <taxon>Bacteria</taxon>
        <taxon>Bacillati</taxon>
        <taxon>Actinomycetota</taxon>
        <taxon>Actinomycetes</taxon>
        <taxon>Candidatus Actinomarinidae</taxon>
        <taxon>Candidatus Actinomarinales</taxon>
        <taxon>Candidatus Actinomarineae</taxon>
        <taxon>Candidatus Actinomarinaceae</taxon>
        <taxon>Candidatus Actinomarina</taxon>
    </lineage>
</organism>
<dbReference type="Gene3D" id="3.10.350.10">
    <property type="entry name" value="LysM domain"/>
    <property type="match status" value="1"/>
</dbReference>
<dbReference type="SUPFAM" id="SSF54106">
    <property type="entry name" value="LysM domain"/>
    <property type="match status" value="1"/>
</dbReference>
<dbReference type="SMART" id="SM00257">
    <property type="entry name" value="LysM"/>
    <property type="match status" value="1"/>
</dbReference>
<dbReference type="PROSITE" id="PS51782">
    <property type="entry name" value="LYSM"/>
    <property type="match status" value="1"/>
</dbReference>